<name>A0A9J5XDE8_SOLCO</name>
<evidence type="ECO:0000256" key="1">
    <source>
        <dbReference type="SAM" id="MobiDB-lite"/>
    </source>
</evidence>
<accession>A0A9J5XDE8</accession>
<feature type="compositionally biased region" description="Acidic residues" evidence="1">
    <location>
        <begin position="150"/>
        <end position="173"/>
    </location>
</feature>
<dbReference type="Proteomes" id="UP000824120">
    <property type="component" value="Chromosome 9"/>
</dbReference>
<comment type="caution">
    <text evidence="2">The sequence shown here is derived from an EMBL/GenBank/DDBJ whole genome shotgun (WGS) entry which is preliminary data.</text>
</comment>
<protein>
    <submittedName>
        <fullName evidence="2">Uncharacterized protein</fullName>
    </submittedName>
</protein>
<organism evidence="2 3">
    <name type="scientific">Solanum commersonii</name>
    <name type="common">Commerson's wild potato</name>
    <name type="synonym">Commerson's nightshade</name>
    <dbReference type="NCBI Taxonomy" id="4109"/>
    <lineage>
        <taxon>Eukaryota</taxon>
        <taxon>Viridiplantae</taxon>
        <taxon>Streptophyta</taxon>
        <taxon>Embryophyta</taxon>
        <taxon>Tracheophyta</taxon>
        <taxon>Spermatophyta</taxon>
        <taxon>Magnoliopsida</taxon>
        <taxon>eudicotyledons</taxon>
        <taxon>Gunneridae</taxon>
        <taxon>Pentapetalae</taxon>
        <taxon>asterids</taxon>
        <taxon>lamiids</taxon>
        <taxon>Solanales</taxon>
        <taxon>Solanaceae</taxon>
        <taxon>Solanoideae</taxon>
        <taxon>Solaneae</taxon>
        <taxon>Solanum</taxon>
    </lineage>
</organism>
<dbReference type="Gene3D" id="3.40.50.150">
    <property type="entry name" value="Vaccinia Virus protein VP39"/>
    <property type="match status" value="1"/>
</dbReference>
<proteinExistence type="predicted"/>
<evidence type="ECO:0000313" key="2">
    <source>
        <dbReference type="EMBL" id="KAG5585661.1"/>
    </source>
</evidence>
<keyword evidence="3" id="KW-1185">Reference proteome</keyword>
<feature type="region of interest" description="Disordered" evidence="1">
    <location>
        <begin position="149"/>
        <end position="173"/>
    </location>
</feature>
<reference evidence="2 3" key="1">
    <citation type="submission" date="2020-09" db="EMBL/GenBank/DDBJ databases">
        <title>De no assembly of potato wild relative species, Solanum commersonii.</title>
        <authorList>
            <person name="Cho K."/>
        </authorList>
    </citation>
    <scope>NUCLEOTIDE SEQUENCE [LARGE SCALE GENOMIC DNA]</scope>
    <source>
        <strain evidence="2">LZ3.2</strain>
        <tissue evidence="2">Leaf</tissue>
    </source>
</reference>
<sequence length="173" mass="19602">MPTYWKDSLTKLSYYFKRHALVVENVNTIVHEVAKGFTIECCDDDEFVEDEDIVCDSLNDEYIIKEDVKSCCDDVSSPNSESNSTISSNCDVVEAIEQNLKVNHLQSQISNEFAEDFLLLLKEWEQLCASYSLLKINTRAHHLLKVGDEDVKDDDDGADDDTGCCDNDEGEML</sequence>
<gene>
    <name evidence="2" type="ORF">H5410_046095</name>
</gene>
<dbReference type="EMBL" id="JACXVP010000009">
    <property type="protein sequence ID" value="KAG5585661.1"/>
    <property type="molecule type" value="Genomic_DNA"/>
</dbReference>
<evidence type="ECO:0000313" key="3">
    <source>
        <dbReference type="Proteomes" id="UP000824120"/>
    </source>
</evidence>
<dbReference type="AlphaFoldDB" id="A0A9J5XDE8"/>
<dbReference type="InterPro" id="IPR029063">
    <property type="entry name" value="SAM-dependent_MTases_sf"/>
</dbReference>